<dbReference type="SMART" id="SM00248">
    <property type="entry name" value="ANK"/>
    <property type="match status" value="3"/>
</dbReference>
<feature type="compositionally biased region" description="Basic and acidic residues" evidence="10">
    <location>
        <begin position="1573"/>
        <end position="1606"/>
    </location>
</feature>
<feature type="region of interest" description="Disordered" evidence="10">
    <location>
        <begin position="1971"/>
        <end position="1990"/>
    </location>
</feature>
<feature type="repeat" description="ANK" evidence="9">
    <location>
        <begin position="197"/>
        <end position="229"/>
    </location>
</feature>
<feature type="compositionally biased region" description="Basic and acidic residues" evidence="10">
    <location>
        <begin position="356"/>
        <end position="375"/>
    </location>
</feature>
<feature type="compositionally biased region" description="Basic and acidic residues" evidence="10">
    <location>
        <begin position="2060"/>
        <end position="2086"/>
    </location>
</feature>
<feature type="compositionally biased region" description="Polar residues" evidence="10">
    <location>
        <begin position="123"/>
        <end position="152"/>
    </location>
</feature>
<feature type="region of interest" description="Disordered" evidence="10">
    <location>
        <begin position="1317"/>
        <end position="1455"/>
    </location>
</feature>
<keyword evidence="4 9" id="KW-0040">ANK repeat</keyword>
<feature type="compositionally biased region" description="Polar residues" evidence="10">
    <location>
        <begin position="2522"/>
        <end position="2538"/>
    </location>
</feature>
<evidence type="ECO:0000256" key="6">
    <source>
        <dbReference type="ARBA" id="ARBA00059495"/>
    </source>
</evidence>
<feature type="region of interest" description="Disordered" evidence="10">
    <location>
        <begin position="1626"/>
        <end position="1677"/>
    </location>
</feature>
<feature type="compositionally biased region" description="Basic and acidic residues" evidence="10">
    <location>
        <begin position="464"/>
        <end position="479"/>
    </location>
</feature>
<feature type="compositionally biased region" description="Polar residues" evidence="10">
    <location>
        <begin position="390"/>
        <end position="399"/>
    </location>
</feature>
<feature type="compositionally biased region" description="Basic and acidic residues" evidence="10">
    <location>
        <begin position="1137"/>
        <end position="1171"/>
    </location>
</feature>
<evidence type="ECO:0000256" key="3">
    <source>
        <dbReference type="ARBA" id="ARBA00022737"/>
    </source>
</evidence>
<evidence type="ECO:0000313" key="12">
    <source>
        <dbReference type="Proteomes" id="UP001497482"/>
    </source>
</evidence>
<name>A0AAV2LT92_KNICA</name>
<evidence type="ECO:0000256" key="7">
    <source>
        <dbReference type="ARBA" id="ARBA00062257"/>
    </source>
</evidence>
<feature type="compositionally biased region" description="Low complexity" evidence="10">
    <location>
        <begin position="842"/>
        <end position="852"/>
    </location>
</feature>
<feature type="compositionally biased region" description="Basic and acidic residues" evidence="10">
    <location>
        <begin position="1347"/>
        <end position="1387"/>
    </location>
</feature>
<feature type="compositionally biased region" description="Acidic residues" evidence="10">
    <location>
        <begin position="486"/>
        <end position="495"/>
    </location>
</feature>
<dbReference type="Gene3D" id="1.25.40.20">
    <property type="entry name" value="Ankyrin repeat-containing domain"/>
    <property type="match status" value="1"/>
</dbReference>
<proteinExistence type="predicted"/>
<keyword evidence="5" id="KW-0539">Nucleus</keyword>
<feature type="region of interest" description="Disordered" evidence="10">
    <location>
        <begin position="123"/>
        <end position="168"/>
    </location>
</feature>
<reference evidence="11 12" key="1">
    <citation type="submission" date="2024-04" db="EMBL/GenBank/DDBJ databases">
        <authorList>
            <person name="Waldvogel A.-M."/>
            <person name="Schoenle A."/>
        </authorList>
    </citation>
    <scope>NUCLEOTIDE SEQUENCE [LARGE SCALE GENOMIC DNA]</scope>
</reference>
<comment type="function">
    <text evidence="6">Chromatin regulator which modulates histone acetylation and gene expression in neural precursor cells. May recruit histone deacetylases (HDACs) to the p160 coactivators/nuclear receptor complex to inhibit ligand-dependent transactivation. Has a role in proliferation and development of cortical neural precursors. May also regulate bone homeostasis.</text>
</comment>
<evidence type="ECO:0000313" key="11">
    <source>
        <dbReference type="EMBL" id="CAL1603753.1"/>
    </source>
</evidence>
<dbReference type="InterPro" id="IPR036770">
    <property type="entry name" value="Ankyrin_rpt-contain_sf"/>
</dbReference>
<keyword evidence="3" id="KW-0677">Repeat</keyword>
<dbReference type="Pfam" id="PF12796">
    <property type="entry name" value="Ank_2"/>
    <property type="match status" value="1"/>
</dbReference>
<dbReference type="Gene3D" id="2.160.20.80">
    <property type="entry name" value="E3 ubiquitin-protein ligase SopA"/>
    <property type="match status" value="1"/>
</dbReference>
<feature type="region of interest" description="Disordered" evidence="10">
    <location>
        <begin position="2405"/>
        <end position="2446"/>
    </location>
</feature>
<feature type="compositionally biased region" description="Basic and acidic residues" evidence="10">
    <location>
        <begin position="529"/>
        <end position="538"/>
    </location>
</feature>
<dbReference type="GO" id="GO:0048705">
    <property type="term" value="P:skeletal system morphogenesis"/>
    <property type="evidence" value="ECO:0007669"/>
    <property type="project" value="UniProtKB-ARBA"/>
</dbReference>
<feature type="region of interest" description="Disordered" evidence="10">
    <location>
        <begin position="1"/>
        <end position="99"/>
    </location>
</feature>
<comment type="subcellular location">
    <subcellularLocation>
        <location evidence="1">Nucleus</location>
    </subcellularLocation>
</comment>
<feature type="repeat" description="ANK" evidence="9">
    <location>
        <begin position="230"/>
        <end position="262"/>
    </location>
</feature>
<feature type="compositionally biased region" description="Basic and acidic residues" evidence="10">
    <location>
        <begin position="1409"/>
        <end position="1434"/>
    </location>
</feature>
<feature type="region of interest" description="Disordered" evidence="10">
    <location>
        <begin position="2522"/>
        <end position="2545"/>
    </location>
</feature>
<evidence type="ECO:0000256" key="5">
    <source>
        <dbReference type="ARBA" id="ARBA00023242"/>
    </source>
</evidence>
<feature type="compositionally biased region" description="Basic and acidic residues" evidence="10">
    <location>
        <begin position="21"/>
        <end position="52"/>
    </location>
</feature>
<evidence type="ECO:0000256" key="2">
    <source>
        <dbReference type="ARBA" id="ARBA00022553"/>
    </source>
</evidence>
<dbReference type="Proteomes" id="UP001497482">
    <property type="component" value="Chromosome 4"/>
</dbReference>
<gene>
    <name evidence="11" type="ORF">KC01_LOCUS31388</name>
</gene>
<accession>A0AAV2LT92</accession>
<feature type="region of interest" description="Disordered" evidence="10">
    <location>
        <begin position="1467"/>
        <end position="1606"/>
    </location>
</feature>
<feature type="compositionally biased region" description="Basic and acidic residues" evidence="10">
    <location>
        <begin position="770"/>
        <end position="810"/>
    </location>
</feature>
<feature type="region of interest" description="Disordered" evidence="10">
    <location>
        <begin position="1878"/>
        <end position="1935"/>
    </location>
</feature>
<organism evidence="11 12">
    <name type="scientific">Knipowitschia caucasica</name>
    <name type="common">Caucasian dwarf goby</name>
    <name type="synonym">Pomatoschistus caucasicus</name>
    <dbReference type="NCBI Taxonomy" id="637954"/>
    <lineage>
        <taxon>Eukaryota</taxon>
        <taxon>Metazoa</taxon>
        <taxon>Chordata</taxon>
        <taxon>Craniata</taxon>
        <taxon>Vertebrata</taxon>
        <taxon>Euteleostomi</taxon>
        <taxon>Actinopterygii</taxon>
        <taxon>Neopterygii</taxon>
        <taxon>Teleostei</taxon>
        <taxon>Neoteleostei</taxon>
        <taxon>Acanthomorphata</taxon>
        <taxon>Gobiaria</taxon>
        <taxon>Gobiiformes</taxon>
        <taxon>Gobioidei</taxon>
        <taxon>Gobiidae</taxon>
        <taxon>Gobiinae</taxon>
        <taxon>Knipowitschia</taxon>
    </lineage>
</organism>
<feature type="compositionally biased region" description="Low complexity" evidence="10">
    <location>
        <begin position="564"/>
        <end position="575"/>
    </location>
</feature>
<feature type="region of interest" description="Disordered" evidence="10">
    <location>
        <begin position="285"/>
        <end position="1304"/>
    </location>
</feature>
<feature type="compositionally biased region" description="Polar residues" evidence="10">
    <location>
        <begin position="1547"/>
        <end position="1557"/>
    </location>
</feature>
<feature type="compositionally biased region" description="Polar residues" evidence="10">
    <location>
        <begin position="1668"/>
        <end position="1677"/>
    </location>
</feature>
<feature type="compositionally biased region" description="Low complexity" evidence="10">
    <location>
        <begin position="2143"/>
        <end position="2153"/>
    </location>
</feature>
<feature type="compositionally biased region" description="Basic and acidic residues" evidence="10">
    <location>
        <begin position="676"/>
        <end position="762"/>
    </location>
</feature>
<evidence type="ECO:0000256" key="8">
    <source>
        <dbReference type="ARBA" id="ARBA00067265"/>
    </source>
</evidence>
<evidence type="ECO:0000256" key="4">
    <source>
        <dbReference type="ARBA" id="ARBA00023043"/>
    </source>
</evidence>
<dbReference type="PANTHER" id="PTHR24145:SF3">
    <property type="entry name" value="ANKYRIN REPEAT DOMAIN-CONTAINING PROTEIN 11"/>
    <property type="match status" value="1"/>
</dbReference>
<feature type="compositionally biased region" description="Polar residues" evidence="10">
    <location>
        <begin position="541"/>
        <end position="556"/>
    </location>
</feature>
<dbReference type="PROSITE" id="PS50088">
    <property type="entry name" value="ANK_REPEAT"/>
    <property type="match status" value="3"/>
</dbReference>
<dbReference type="InterPro" id="IPR002110">
    <property type="entry name" value="Ankyrin_rpt"/>
</dbReference>
<dbReference type="PANTHER" id="PTHR24145">
    <property type="entry name" value="ANKYRIN REPEAT DOMAIN-CONTAINING PROTEIN 11"/>
    <property type="match status" value="1"/>
</dbReference>
<feature type="compositionally biased region" description="Acidic residues" evidence="10">
    <location>
        <begin position="346"/>
        <end position="355"/>
    </location>
</feature>
<feature type="compositionally biased region" description="Acidic residues" evidence="10">
    <location>
        <begin position="1917"/>
        <end position="1933"/>
    </location>
</feature>
<keyword evidence="2" id="KW-0597">Phosphoprotein</keyword>
<dbReference type="GO" id="GO:0060323">
    <property type="term" value="P:head morphogenesis"/>
    <property type="evidence" value="ECO:0007669"/>
    <property type="project" value="UniProtKB-ARBA"/>
</dbReference>
<comment type="subunit">
    <text evidence="7">Interacts with the PAS region of the p160 coactivators.</text>
</comment>
<feature type="compositionally biased region" description="Basic and acidic residues" evidence="10">
    <location>
        <begin position="877"/>
        <end position="1111"/>
    </location>
</feature>
<feature type="compositionally biased region" description="Acidic residues" evidence="10">
    <location>
        <begin position="1120"/>
        <end position="1130"/>
    </location>
</feature>
<sequence length="2935" mass="331376">MPKGGGSKTPQLDHFPLSTDMVEKQGGKKDKVLSNKTPKLDRSDVVKEMKEKASKRKLPFTTGANGDQKDSDSEKPGPERKRIKKEPSTRKTGLPFGMGMPGIRVGYPLSERQQVALLMQMTAEPSVNSPDSTPKHQSQSSMGQKGTPNSASKTKDKVNKRNERGETRLHRAAIRGEARRIKELISEGADVNVKDFAGWTALHEACNRGYYDVAKQLLAAGAEVNTKGLDDDTPLHDASNNGHFKVVKLLLRYGADPRQSNRRGETPLKVANSPTMLNLLLGKGTYTSSEESSSESSEEEEDAPSFAPSSSVDGNNTDSEFEKGLKLKGKNADPPKSATTPVKDEYEFDEDDEEERVPPVDDKHLLKKDFRKEPVPKANSFLPVPKTEVKTYSKSNSLTPKKPVRRIISDSNSSDEDDRTLCFTSTPTPRQTQQANTKTRDSIALSSKQQKDKSKVKKKRKKESKNNVSKEVRFGKVNDKFCTSDSECEDIESEDDKGSNSIKDSSTMKDSTGFNTSSSQKQTQSLAEQHPKQWRTDGWKTVSSPTWSDVSSLSDSVRTRLSSESDYSSADSSVESIKHPKRKAQENKKKNNSHSNAVEKKNSDLYKNADSTASKMDGDGKVVKKHKAKHKHKAKEKEKAQSVVLNQDMNEKFVKSYSFDFEDSRKNSVGDSESTTEGKIKLKQEKDHSKKEDRLSKSKSDDKDWVTGKEVHRTIKEEKNKKAKDSAKEKSLKEEKTIKSEKERIVKEKEKPKEDKQKAHKDDKKKKSKEKSSSKAERKSEQKEEKHLKVDKEKTSKDDKSKKDKTTKEEPDFEGYDVNNRFLNTDDSKLSASDDHHDRWGSEMSSDSSLYDDSWDTPVKEYKEYKANNSVKLIVETVKEESRRKDGKVKEKKSDHNDKRSEEKVTSKKKDKDLEKSSDKKKDWTDKQKLNTSHSEKEKKRKESTDFVKKEALENNRERKDSYEFAKDRKDVKIKQESHDYSNDAFFKDLDAVSKSCDVRERNHSGKEKDKKSDVAEKREKKADKHKTKDLEKDKSEKNITEKGAKEKDGERVLKDKKEAVKEKHKESHGKDRKMSSEQVKKEKGTQEKHSEREKDFQEVKKEERKQEKSKTWYKIADIFTDESDDDEDSYSGGGAQDRKDSTPDHEELDHFTSDKIRKSTDGKHVTEKAKEHKKKEKGAFDTGKERKGSLEKHNKDKKDIVDVKHKDRKDRASVDSNQDKKNKQKVLDKRDTSEEKTKSKYKDKLEHSKERKMSKGSGENEKSLLEKLEEEAMNDYKDDSNDKNSEISSDSFTDRGHDPILTSYYDSIGLNDVLDERRDSLSISTPQDKFREKERHRHSSSSSSKKSHDKDKEKVKKDKGDKRDKTEEIRESYSRRESLPFDKEPMPLEADPYTFPCGGKGDGEDDFEKTLEFEKEMSKKDKEKSSVINDRIKDKKKKEKHKEKIKEEKNKYIDGFGSFKHSKEEIKAGLKDSPQLTVLKERSKEDSPKYEIKKERNRDSLEKDNRLDHSKSKSKEENEKLAPSKDVTARKDNRPREKLLVDGDLQVTSFGQMLSQKDQEIEERHKKHKERMKQMERLRPKTGDIKLKDKTKSTEEVKKTRTELTKKSNCVESGLKEKKLKDVSSIPIAPMMSPGRKFQPDTQNSKDWLTGHQMKENLPASPRPDQNRPTGVPTPTSVISCPSYEEVMQTPRTPSCSAEDYPDIMLDGLECHNSSAMAMSMNACSPTIFESRYSNPQSFPEGTCPTPAKNLQLPLVSRSQTSDVRRPLEEEFKAEADKFLRQSDEGVDYEPSSQSLEDKTGSLDRLECVSPAYFSPIRLLSPCREPVHSMPDVVAPGLVGVESSDHIVDSVFSSFLPKPSTPVHRPDPQEPCFDIAAPPTPAPAALPPLDIDDISEPHHSEPNMVLSDLPPSTDLVQEEEEEEEEEEEDDERADLRHCALDEVVPLREACSYSPHMEDPLRKAWPAESSIHHEPDVQPISPAQPTDDHDDSCYDHNMGWNTDMDLKSPHRNYGEIEAAVSKITSPYSHSHSDNEMQHISSHPAVSSPYTWNRWHKEDQDYDEQKEAVAEIPSPERPESGMDDEVHYLNTSSSSNRLENFFPVCNKPRLEEHQLDTVEPVCVEPETRQPSHIYAATEEHIHAEPVMAPEPVVPWADPFSADPDELDDLGPFSLPELPLPDKGDEPEAREAEAREAEAREAEAREAEAREAEAREAEAREAEAREAEAREAEAREAEAREAEAREAEAREAEAREAEAREAEARAAEARAAEARAAEARAAEARAAEARAAEARAAEARAAEARAAEARAAEARAAEARAAEARAAEAREAEAREAEALEAEAREAEAREAEAREAEAREAEAREADLSEHKSVPPQIRHIVADREDPHVMEVDPLGLSTLCPTVERGLQEPPTQDLVVPSPHATFQPELALEPEPQSVPYGPPEDSDVSMMYSSVKADSVQQPHVHILPLGSLHLHSDPLSATKPGSHEEKSEPIVEPLTTCTPLPPPAPVTLPTPIDLPSTQDTTSKLPSVSLTPLSTPVDVPKKDEIPQRMTRNRAKNNPTAVAPPTSTILTSSASLTSIIANPVVSMNHLPTRTLTPTSVSSFSLKKDKDSVLGISSTAPTLTTSPTVVLSKTTKGRPIPVEDEDTQTQHPRKRKFARSAAQQVQVQLVNTAMKQTREMIQQTLAVVVNAIKLDDIEPYHSDRSNPYFEYLQIRKKIEEKRKILCYITPQAPQCYADYVTYTGSYLLDGKPLSKLHIPVIAPPPSLSEPLKELFRQQEAVRGKLRLQHSIEREKLIVSCEQEVLRVHCRAARTIANQAVPFSACTMLLDSEVYNMPSESQGDENKSVRDRFNARQFISWIQDVDDKYDRMKTCLLMRQQHEAAALNAVQRMEWQLKVQELDPAVHKSLCVNEVPSFYVPMVDVNDDFVLLPA</sequence>
<feature type="region of interest" description="Disordered" evidence="10">
    <location>
        <begin position="2060"/>
        <end position="2087"/>
    </location>
</feature>
<feature type="compositionally biased region" description="Polar residues" evidence="10">
    <location>
        <begin position="422"/>
        <end position="437"/>
    </location>
</feature>
<feature type="compositionally biased region" description="Basic residues" evidence="10">
    <location>
        <begin position="623"/>
        <end position="634"/>
    </location>
</feature>
<dbReference type="GO" id="GO:0060324">
    <property type="term" value="P:face development"/>
    <property type="evidence" value="ECO:0007669"/>
    <property type="project" value="UniProtKB-ARBA"/>
</dbReference>
<dbReference type="SUPFAM" id="SSF48403">
    <property type="entry name" value="Ankyrin repeat"/>
    <property type="match status" value="1"/>
</dbReference>
<feature type="compositionally biased region" description="Basic and acidic residues" evidence="10">
    <location>
        <begin position="320"/>
        <end position="333"/>
    </location>
</feature>
<feature type="compositionally biased region" description="Basic and acidic residues" evidence="10">
    <location>
        <begin position="1480"/>
        <end position="1542"/>
    </location>
</feature>
<evidence type="ECO:0000256" key="10">
    <source>
        <dbReference type="SAM" id="MobiDB-lite"/>
    </source>
</evidence>
<feature type="repeat" description="ANK" evidence="9">
    <location>
        <begin position="164"/>
        <end position="196"/>
    </location>
</feature>
<dbReference type="PROSITE" id="PS50297">
    <property type="entry name" value="ANK_REP_REGION"/>
    <property type="match status" value="3"/>
</dbReference>
<feature type="compositionally biased region" description="Acidic residues" evidence="10">
    <location>
        <begin position="292"/>
        <end position="303"/>
    </location>
</feature>
<feature type="region of interest" description="Disordered" evidence="10">
    <location>
        <begin position="2140"/>
        <end position="2385"/>
    </location>
</feature>
<dbReference type="Pfam" id="PF00023">
    <property type="entry name" value="Ank"/>
    <property type="match status" value="1"/>
</dbReference>
<feature type="compositionally biased region" description="Basic and acidic residues" evidence="10">
    <location>
        <begin position="2178"/>
        <end position="2372"/>
    </location>
</feature>
<feature type="compositionally biased region" description="Basic and acidic residues" evidence="10">
    <location>
        <begin position="1275"/>
        <end position="1286"/>
    </location>
</feature>
<dbReference type="EMBL" id="OZ035826">
    <property type="protein sequence ID" value="CAL1603753.1"/>
    <property type="molecule type" value="Genomic_DNA"/>
</dbReference>
<evidence type="ECO:0000256" key="9">
    <source>
        <dbReference type="PROSITE-ProRule" id="PRU00023"/>
    </source>
</evidence>
<protein>
    <recommendedName>
        <fullName evidence="8">Ankyrin repeat domain-containing protein 11</fullName>
    </recommendedName>
</protein>
<dbReference type="FunFam" id="1.25.40.20:FF:000039">
    <property type="entry name" value="Ankyrin repeat domain-containing protein 11"/>
    <property type="match status" value="1"/>
</dbReference>
<dbReference type="GO" id="GO:0005634">
    <property type="term" value="C:nucleus"/>
    <property type="evidence" value="ECO:0007669"/>
    <property type="project" value="UniProtKB-SubCell"/>
</dbReference>
<dbReference type="InterPro" id="IPR042636">
    <property type="entry name" value="ANKRD11"/>
</dbReference>
<feature type="compositionally biased region" description="Basic and acidic residues" evidence="10">
    <location>
        <begin position="153"/>
        <end position="168"/>
    </location>
</feature>
<keyword evidence="12" id="KW-1185">Reference proteome</keyword>
<feature type="compositionally biased region" description="Polar residues" evidence="10">
    <location>
        <begin position="499"/>
        <end position="527"/>
    </location>
</feature>
<evidence type="ECO:0000256" key="1">
    <source>
        <dbReference type="ARBA" id="ARBA00004123"/>
    </source>
</evidence>
<feature type="compositionally biased region" description="Basic residues" evidence="10">
    <location>
        <begin position="454"/>
        <end position="463"/>
    </location>
</feature>
<feature type="compositionally biased region" description="Basic and acidic residues" evidence="10">
    <location>
        <begin position="1178"/>
        <end position="1268"/>
    </location>
</feature>
<feature type="compositionally biased region" description="Basic and acidic residues" evidence="10">
    <location>
        <begin position="824"/>
        <end position="841"/>
    </location>
</feature>
<feature type="compositionally biased region" description="Basic and acidic residues" evidence="10">
    <location>
        <begin position="1443"/>
        <end position="1453"/>
    </location>
</feature>
<feature type="compositionally biased region" description="Basic and acidic residues" evidence="10">
    <location>
        <begin position="67"/>
        <end position="89"/>
    </location>
</feature>